<accession>A0A4U8UKV6</accession>
<gene>
    <name evidence="1" type="ORF">L596_001226</name>
</gene>
<reference evidence="1 2" key="2">
    <citation type="journal article" date="2019" name="G3 (Bethesda)">
        <title>Hybrid Assembly of the Genome of the Entomopathogenic Nematode Steinernema carpocapsae Identifies the X-Chromosome.</title>
        <authorList>
            <person name="Serra L."/>
            <person name="Macchietto M."/>
            <person name="Macias-Munoz A."/>
            <person name="McGill C.J."/>
            <person name="Rodriguez I.M."/>
            <person name="Rodriguez B."/>
            <person name="Murad R."/>
            <person name="Mortazavi A."/>
        </authorList>
    </citation>
    <scope>NUCLEOTIDE SEQUENCE [LARGE SCALE GENOMIC DNA]</scope>
    <source>
        <strain evidence="1 2">ALL</strain>
    </source>
</reference>
<name>A0A4U8UKV6_STECR</name>
<organism evidence="1 2">
    <name type="scientific">Steinernema carpocapsae</name>
    <name type="common">Entomopathogenic nematode</name>
    <dbReference type="NCBI Taxonomy" id="34508"/>
    <lineage>
        <taxon>Eukaryota</taxon>
        <taxon>Metazoa</taxon>
        <taxon>Ecdysozoa</taxon>
        <taxon>Nematoda</taxon>
        <taxon>Chromadorea</taxon>
        <taxon>Rhabditida</taxon>
        <taxon>Tylenchina</taxon>
        <taxon>Panagrolaimomorpha</taxon>
        <taxon>Strongyloidoidea</taxon>
        <taxon>Steinernematidae</taxon>
        <taxon>Steinernema</taxon>
    </lineage>
</organism>
<dbReference type="Proteomes" id="UP000298663">
    <property type="component" value="Unassembled WGS sequence"/>
</dbReference>
<dbReference type="AlphaFoldDB" id="A0A4U8UKV6"/>
<evidence type="ECO:0000313" key="1">
    <source>
        <dbReference type="EMBL" id="TMS33492.1"/>
    </source>
</evidence>
<protein>
    <submittedName>
        <fullName evidence="1">Uncharacterized protein</fullName>
    </submittedName>
</protein>
<reference evidence="1 2" key="1">
    <citation type="journal article" date="2015" name="Genome Biol.">
        <title>Comparative genomics of Steinernema reveals deeply conserved gene regulatory networks.</title>
        <authorList>
            <person name="Dillman A.R."/>
            <person name="Macchietto M."/>
            <person name="Porter C.F."/>
            <person name="Rogers A."/>
            <person name="Williams B."/>
            <person name="Antoshechkin I."/>
            <person name="Lee M.M."/>
            <person name="Goodwin Z."/>
            <person name="Lu X."/>
            <person name="Lewis E.E."/>
            <person name="Goodrich-Blair H."/>
            <person name="Stock S.P."/>
            <person name="Adams B.J."/>
            <person name="Sternberg P.W."/>
            <person name="Mortazavi A."/>
        </authorList>
    </citation>
    <scope>NUCLEOTIDE SEQUENCE [LARGE SCALE GENOMIC DNA]</scope>
    <source>
        <strain evidence="1 2">ALL</strain>
    </source>
</reference>
<dbReference type="EMBL" id="AZBU02000001">
    <property type="protein sequence ID" value="TMS33492.1"/>
    <property type="molecule type" value="Genomic_DNA"/>
</dbReference>
<evidence type="ECO:0000313" key="2">
    <source>
        <dbReference type="Proteomes" id="UP000298663"/>
    </source>
</evidence>
<keyword evidence="2" id="KW-1185">Reference proteome</keyword>
<proteinExistence type="predicted"/>
<sequence>MFRGVRNSPTFSPRFNTPIERRFSFIYSPARLHKAKRTTKSSTRPSNADRTSVCVRLGVLRVLNQKSKNLKNSF</sequence>
<comment type="caution">
    <text evidence="1">The sequence shown here is derived from an EMBL/GenBank/DDBJ whole genome shotgun (WGS) entry which is preliminary data.</text>
</comment>